<dbReference type="Gene3D" id="2.40.170.20">
    <property type="entry name" value="TonB-dependent receptor, beta-barrel domain"/>
    <property type="match status" value="1"/>
</dbReference>
<evidence type="ECO:0000256" key="2">
    <source>
        <dbReference type="ARBA" id="ARBA00022448"/>
    </source>
</evidence>
<reference evidence="12 13" key="1">
    <citation type="submission" date="2018-12" db="EMBL/GenBank/DDBJ databases">
        <title>Flammeovirga pectinis sp. nov., isolated from the gut of the Korean scallop, Patinopecten yessoensis.</title>
        <authorList>
            <person name="Bae J.-W."/>
            <person name="Jeong Y.-S."/>
            <person name="Kang W."/>
        </authorList>
    </citation>
    <scope>NUCLEOTIDE SEQUENCE [LARGE SCALE GENOMIC DNA]</scope>
    <source>
        <strain evidence="12 13">L12M1</strain>
    </source>
</reference>
<protein>
    <submittedName>
        <fullName evidence="12">TonB-dependent receptor</fullName>
    </submittedName>
</protein>
<dbReference type="SUPFAM" id="SSF49464">
    <property type="entry name" value="Carboxypeptidase regulatory domain-like"/>
    <property type="match status" value="1"/>
</dbReference>
<dbReference type="PANTHER" id="PTHR32552:SF81">
    <property type="entry name" value="TONB-DEPENDENT OUTER MEMBRANE RECEPTOR"/>
    <property type="match status" value="1"/>
</dbReference>
<feature type="chain" id="PRO_5018572460" evidence="11">
    <location>
        <begin position="19"/>
        <end position="906"/>
    </location>
</feature>
<evidence type="ECO:0000256" key="1">
    <source>
        <dbReference type="ARBA" id="ARBA00004571"/>
    </source>
</evidence>
<dbReference type="InterPro" id="IPR008969">
    <property type="entry name" value="CarboxyPept-like_regulatory"/>
</dbReference>
<keyword evidence="2" id="KW-0813">Transport</keyword>
<evidence type="ECO:0000256" key="4">
    <source>
        <dbReference type="ARBA" id="ARBA00022496"/>
    </source>
</evidence>
<evidence type="ECO:0000256" key="7">
    <source>
        <dbReference type="ARBA" id="ARBA00023065"/>
    </source>
</evidence>
<dbReference type="SUPFAM" id="SSF56935">
    <property type="entry name" value="Porins"/>
    <property type="match status" value="1"/>
</dbReference>
<proteinExistence type="predicted"/>
<evidence type="ECO:0000313" key="12">
    <source>
        <dbReference type="EMBL" id="AZQ64631.1"/>
    </source>
</evidence>
<evidence type="ECO:0000256" key="6">
    <source>
        <dbReference type="ARBA" id="ARBA00023004"/>
    </source>
</evidence>
<dbReference type="GO" id="GO:0006826">
    <property type="term" value="P:iron ion transport"/>
    <property type="evidence" value="ECO:0007669"/>
    <property type="project" value="UniProtKB-KW"/>
</dbReference>
<keyword evidence="6" id="KW-0408">Iron</keyword>
<evidence type="ECO:0000313" key="13">
    <source>
        <dbReference type="Proteomes" id="UP000267268"/>
    </source>
</evidence>
<evidence type="ECO:0000256" key="10">
    <source>
        <dbReference type="ARBA" id="ARBA00023237"/>
    </source>
</evidence>
<keyword evidence="13" id="KW-1185">Reference proteome</keyword>
<feature type="signal peptide" evidence="11">
    <location>
        <begin position="1"/>
        <end position="18"/>
    </location>
</feature>
<dbReference type="RefSeq" id="WP_126618518.1">
    <property type="nucleotide sequence ID" value="NZ_CP034563.1"/>
</dbReference>
<dbReference type="PANTHER" id="PTHR32552">
    <property type="entry name" value="FERRICHROME IRON RECEPTOR-RELATED"/>
    <property type="match status" value="1"/>
</dbReference>
<dbReference type="OrthoDB" id="1453181at2"/>
<dbReference type="AlphaFoldDB" id="A0A3Q9FTD1"/>
<dbReference type="GO" id="GO:0009279">
    <property type="term" value="C:cell outer membrane"/>
    <property type="evidence" value="ECO:0007669"/>
    <property type="project" value="UniProtKB-SubCell"/>
</dbReference>
<keyword evidence="10" id="KW-0998">Cell outer membrane</keyword>
<gene>
    <name evidence="12" type="ORF">EI427_20625</name>
</gene>
<dbReference type="KEGG" id="fll:EI427_20625"/>
<evidence type="ECO:0000256" key="5">
    <source>
        <dbReference type="ARBA" id="ARBA00022692"/>
    </source>
</evidence>
<dbReference type="Proteomes" id="UP000267268">
    <property type="component" value="Chromosome 2"/>
</dbReference>
<evidence type="ECO:0000256" key="8">
    <source>
        <dbReference type="ARBA" id="ARBA00023077"/>
    </source>
</evidence>
<keyword evidence="12" id="KW-0675">Receptor</keyword>
<keyword evidence="5" id="KW-0812">Transmembrane</keyword>
<accession>A0A3Q9FTD1</accession>
<comment type="subcellular location">
    <subcellularLocation>
        <location evidence="1">Cell outer membrane</location>
        <topology evidence="1">Multi-pass membrane protein</topology>
    </subcellularLocation>
</comment>
<name>A0A3Q9FTD1_9BACT</name>
<keyword evidence="9" id="KW-0472">Membrane</keyword>
<dbReference type="InterPro" id="IPR039426">
    <property type="entry name" value="TonB-dep_rcpt-like"/>
</dbReference>
<keyword evidence="11" id="KW-0732">Signal</keyword>
<keyword evidence="8" id="KW-0798">TonB box</keyword>
<keyword evidence="3" id="KW-1134">Transmembrane beta strand</keyword>
<organism evidence="12 13">
    <name type="scientific">Flammeovirga pectinis</name>
    <dbReference type="NCBI Taxonomy" id="2494373"/>
    <lineage>
        <taxon>Bacteria</taxon>
        <taxon>Pseudomonadati</taxon>
        <taxon>Bacteroidota</taxon>
        <taxon>Cytophagia</taxon>
        <taxon>Cytophagales</taxon>
        <taxon>Flammeovirgaceae</taxon>
        <taxon>Flammeovirga</taxon>
    </lineage>
</organism>
<dbReference type="EMBL" id="CP034563">
    <property type="protein sequence ID" value="AZQ64631.1"/>
    <property type="molecule type" value="Genomic_DNA"/>
</dbReference>
<evidence type="ECO:0000256" key="3">
    <source>
        <dbReference type="ARBA" id="ARBA00022452"/>
    </source>
</evidence>
<keyword evidence="4" id="KW-0410">Iron transport</keyword>
<evidence type="ECO:0000256" key="11">
    <source>
        <dbReference type="SAM" id="SignalP"/>
    </source>
</evidence>
<keyword evidence="7" id="KW-0406">Ion transport</keyword>
<dbReference type="InterPro" id="IPR036942">
    <property type="entry name" value="Beta-barrel_TonB_sf"/>
</dbReference>
<evidence type="ECO:0000256" key="9">
    <source>
        <dbReference type="ARBA" id="ARBA00023136"/>
    </source>
</evidence>
<sequence length="906" mass="102172">MKHILTSILLFIQFVAIAQEGTMSGTVRVNGTERALVAIRVAINGNTYITDENGKFEIPSDINLKDALIHISADGFVPVDIKFKDKMVILLSPQLDDANSIALSLTDLDEDDGDTQSTPGLLFSSGDAYSAIAGYAWGPYWFRARGYQSNYMNVYIDGINMASPERGYASFSIWGGLNDVTRNKETTVNMSPVDFTFGNIGGSTNIITDPSQQRPGFKASYSMSNSSYRNRFMLTYSSGLLENGWAFTVSGSRRWAQEGFAEGTTYDAYAGFISAEKQFSDRHKIVLTAFAAPSTRGQQGATVQEAYDLKGTNYYNPYWGYQNGEKRNGRTKSTLSPQFIVKDQWKINEKLTLKTAVGFTYSKEKRTALNWYDAPDPRPDYYRNLPSYQYDQGNTTAGDLLTDLWKTDKYGQVDWDFFYKTNQNNPETVPVDWTKPNGETITGNRSHYISEERNLDAYHIDVNPTIIWDINSSLKLTTGIQYQLYKGNNYNTLGDLLGGDFWVDIDNFADRDFPNPVKALNDMNDPNVVKRVGDRIGHDYSSNITTAGWWAQVQKSFNRGSIYLGGNITQTSMFREGNRRKGLFPLNSYGKSDVLDFTDYGAKIGGEYFITGRNVVTANATYYTKAPYFVDSFTSLRTRNETVENLKSSNVISGDVNYYYRGERLKARASAFYTQINDQTKVISYYDDAYQNFVNYVLTGMGQENMGVELGLQYNITPELRAKAAGTYASYMYNANPNATTTVDNSSSKLSEDETVYFNNRHVGGTPEVAGSLGLEYWSKNYWFVGIQGNFLGDRYVTLNPARYTDRAIDEPNIEVGSDQYYAILDQELLENSFTLDISGGKSWKIHNYMLRVNLNINNVLNNQNIATTGFQQFRYDFVDGNPDKFANKYYYAQGIRAFLNVGLTF</sequence>